<keyword evidence="2" id="KW-1185">Reference proteome</keyword>
<proteinExistence type="predicted"/>
<reference evidence="1" key="1">
    <citation type="submission" date="2013-04" db="EMBL/GenBank/DDBJ databases">
        <authorList>
            <person name="Harkins D.M."/>
            <person name="Durkin A.S."/>
            <person name="Selengut J.D."/>
            <person name="Sanka R."/>
            <person name="DePew J."/>
            <person name="Purushe J."/>
            <person name="Ahmed A."/>
            <person name="van der Linden H."/>
            <person name="Goris M.G.A."/>
            <person name="Hartskeerl R.A."/>
            <person name="Vinetz J.M."/>
            <person name="Sutton G.G."/>
            <person name="Nelson W.C."/>
            <person name="Fouts D.E."/>
        </authorList>
    </citation>
    <scope>NUCLEOTIDE SEQUENCE [LARGE SCALE GENOMIC DNA]</scope>
    <source>
        <strain evidence="1">BUT 6</strain>
    </source>
</reference>
<protein>
    <submittedName>
        <fullName evidence="1">Uncharacterized protein</fullName>
    </submittedName>
</protein>
<dbReference type="EMBL" id="AKWZ02000006">
    <property type="protein sequence ID" value="EPG75007.1"/>
    <property type="molecule type" value="Genomic_DNA"/>
</dbReference>
<evidence type="ECO:0000313" key="1">
    <source>
        <dbReference type="EMBL" id="EPG75007.1"/>
    </source>
</evidence>
<gene>
    <name evidence="1" type="ORF">LEP1GSC058_1613</name>
</gene>
<sequence>MSKAKQFTSFSRHSLLQTAGASWQYSRNRIDTVNANQRILIEYDPFYVLWLNRVR</sequence>
<dbReference type="AlphaFoldDB" id="S3W404"/>
<dbReference type="STRING" id="1193011.LEP1GSC058_1613"/>
<organism evidence="1 2">
    <name type="scientific">Leptospira fainei serovar Hurstbridge str. BUT 6</name>
    <dbReference type="NCBI Taxonomy" id="1193011"/>
    <lineage>
        <taxon>Bacteria</taxon>
        <taxon>Pseudomonadati</taxon>
        <taxon>Spirochaetota</taxon>
        <taxon>Spirochaetia</taxon>
        <taxon>Leptospirales</taxon>
        <taxon>Leptospiraceae</taxon>
        <taxon>Leptospira</taxon>
    </lineage>
</organism>
<dbReference type="Proteomes" id="UP000014540">
    <property type="component" value="Unassembled WGS sequence"/>
</dbReference>
<comment type="caution">
    <text evidence="1">The sequence shown here is derived from an EMBL/GenBank/DDBJ whole genome shotgun (WGS) entry which is preliminary data.</text>
</comment>
<evidence type="ECO:0000313" key="2">
    <source>
        <dbReference type="Proteomes" id="UP000014540"/>
    </source>
</evidence>
<name>S3W404_9LEPT</name>
<accession>S3W404</accession>